<comment type="caution">
    <text evidence="1">The sequence shown here is derived from an EMBL/GenBank/DDBJ whole genome shotgun (WGS) entry which is preliminary data.</text>
</comment>
<gene>
    <name evidence="1" type="ORF">PUN28_015402</name>
</gene>
<reference evidence="1 2" key="1">
    <citation type="submission" date="2023-03" db="EMBL/GenBank/DDBJ databases">
        <title>High recombination rates correlate with genetic variation in Cardiocondyla obscurior ants.</title>
        <authorList>
            <person name="Errbii M."/>
        </authorList>
    </citation>
    <scope>NUCLEOTIDE SEQUENCE [LARGE SCALE GENOMIC DNA]</scope>
    <source>
        <strain evidence="1">Alpha-2009</strain>
        <tissue evidence="1">Whole body</tissue>
    </source>
</reference>
<protein>
    <recommendedName>
        <fullName evidence="3">Ribosomal protein L34</fullName>
    </recommendedName>
</protein>
<dbReference type="Proteomes" id="UP001430953">
    <property type="component" value="Unassembled WGS sequence"/>
</dbReference>
<evidence type="ECO:0000313" key="2">
    <source>
        <dbReference type="Proteomes" id="UP001430953"/>
    </source>
</evidence>
<sequence length="53" mass="6459">MFQTKVNYIFEATRGRISNKKRKQKILYGRELRGVLSLSSRVQVSRFRRRRDK</sequence>
<proteinExistence type="predicted"/>
<evidence type="ECO:0008006" key="3">
    <source>
        <dbReference type="Google" id="ProtNLM"/>
    </source>
</evidence>
<accession>A0AAW2EX69</accession>
<organism evidence="1 2">
    <name type="scientific">Cardiocondyla obscurior</name>
    <dbReference type="NCBI Taxonomy" id="286306"/>
    <lineage>
        <taxon>Eukaryota</taxon>
        <taxon>Metazoa</taxon>
        <taxon>Ecdysozoa</taxon>
        <taxon>Arthropoda</taxon>
        <taxon>Hexapoda</taxon>
        <taxon>Insecta</taxon>
        <taxon>Pterygota</taxon>
        <taxon>Neoptera</taxon>
        <taxon>Endopterygota</taxon>
        <taxon>Hymenoptera</taxon>
        <taxon>Apocrita</taxon>
        <taxon>Aculeata</taxon>
        <taxon>Formicoidea</taxon>
        <taxon>Formicidae</taxon>
        <taxon>Myrmicinae</taxon>
        <taxon>Cardiocondyla</taxon>
    </lineage>
</organism>
<keyword evidence="2" id="KW-1185">Reference proteome</keyword>
<dbReference type="EMBL" id="JADYXP020000017">
    <property type="protein sequence ID" value="KAL0106831.1"/>
    <property type="molecule type" value="Genomic_DNA"/>
</dbReference>
<dbReference type="AlphaFoldDB" id="A0AAW2EX69"/>
<evidence type="ECO:0000313" key="1">
    <source>
        <dbReference type="EMBL" id="KAL0106831.1"/>
    </source>
</evidence>
<name>A0AAW2EX69_9HYME</name>